<reference evidence="1" key="1">
    <citation type="submission" date="2014-03" db="EMBL/GenBank/DDBJ databases">
        <title>The sialotranscriptome of Amblyomma triste, Amblyomma parvum and Amblyomma cajennense ticks, uncovered by 454-based RNA-seq.</title>
        <authorList>
            <person name="Garcia G.R."/>
            <person name="Gardinassi L.G."/>
            <person name="Ribeiro J.M."/>
            <person name="Anatriello E."/>
            <person name="Ferreira B.R."/>
            <person name="Moreira H.N."/>
            <person name="Mafra C."/>
            <person name="Olegario M.M."/>
            <person name="Szabo P.J."/>
            <person name="Miranda-Santos I.K."/>
            <person name="Maruyama S.R."/>
        </authorList>
    </citation>
    <scope>NUCLEOTIDE SEQUENCE</scope>
    <source>
        <strain evidence="1">Mato Grasso do Sul</strain>
        <tissue evidence="1">Salivary glands</tissue>
    </source>
</reference>
<dbReference type="AlphaFoldDB" id="A0A023FZT8"/>
<sequence length="79" mass="9097">MPSVCHAQGHQLFIGLIFWLVQAPFNFYPVRYFTTYLCSLQLGGLTQCYCFQEMCRSNTRNVTNTSCSARFSAGKIEHY</sequence>
<dbReference type="EMBL" id="GBBM01007997">
    <property type="protein sequence ID" value="JAC27421.1"/>
    <property type="molecule type" value="mRNA"/>
</dbReference>
<proteinExistence type="evidence at transcript level"/>
<name>A0A023FZT8_AMBTT</name>
<accession>A0A023FZT8</accession>
<organism evidence="1">
    <name type="scientific">Amblyomma triste</name>
    <name type="common">Neotropical tick</name>
    <dbReference type="NCBI Taxonomy" id="251400"/>
    <lineage>
        <taxon>Eukaryota</taxon>
        <taxon>Metazoa</taxon>
        <taxon>Ecdysozoa</taxon>
        <taxon>Arthropoda</taxon>
        <taxon>Chelicerata</taxon>
        <taxon>Arachnida</taxon>
        <taxon>Acari</taxon>
        <taxon>Parasitiformes</taxon>
        <taxon>Ixodida</taxon>
        <taxon>Ixodoidea</taxon>
        <taxon>Ixodidae</taxon>
        <taxon>Amblyomminae</taxon>
        <taxon>Amblyomma</taxon>
    </lineage>
</organism>
<evidence type="ECO:0000313" key="1">
    <source>
        <dbReference type="EMBL" id="JAC27421.1"/>
    </source>
</evidence>
<protein>
    <submittedName>
        <fullName evidence="1">Putative secreted protein</fullName>
    </submittedName>
</protein>